<dbReference type="RefSeq" id="WP_309983670.1">
    <property type="nucleotide sequence ID" value="NZ_JAVDTI010000002.1"/>
</dbReference>
<evidence type="ECO:0000259" key="3">
    <source>
        <dbReference type="PROSITE" id="PS51175"/>
    </source>
</evidence>
<proteinExistence type="predicted"/>
<protein>
    <recommendedName>
        <fullName evidence="3">CBM6 domain-containing protein</fullName>
    </recommendedName>
</protein>
<dbReference type="Pfam" id="PF18962">
    <property type="entry name" value="Por_Secre_tail"/>
    <property type="match status" value="1"/>
</dbReference>
<evidence type="ECO:0000313" key="5">
    <source>
        <dbReference type="Proteomes" id="UP001264980"/>
    </source>
</evidence>
<feature type="chain" id="PRO_5045488739" description="CBM6 domain-containing protein" evidence="2">
    <location>
        <begin position="22"/>
        <end position="717"/>
    </location>
</feature>
<keyword evidence="5" id="KW-1185">Reference proteome</keyword>
<comment type="caution">
    <text evidence="4">The sequence shown here is derived from an EMBL/GenBank/DDBJ whole genome shotgun (WGS) entry which is preliminary data.</text>
</comment>
<evidence type="ECO:0000256" key="2">
    <source>
        <dbReference type="SAM" id="SignalP"/>
    </source>
</evidence>
<feature type="signal peptide" evidence="2">
    <location>
        <begin position="1"/>
        <end position="21"/>
    </location>
</feature>
<organism evidence="4 5">
    <name type="scientific">Dyadobacter fermentans</name>
    <dbReference type="NCBI Taxonomy" id="94254"/>
    <lineage>
        <taxon>Bacteria</taxon>
        <taxon>Pseudomonadati</taxon>
        <taxon>Bacteroidota</taxon>
        <taxon>Cytophagia</taxon>
        <taxon>Cytophagales</taxon>
        <taxon>Spirosomataceae</taxon>
        <taxon>Dyadobacter</taxon>
    </lineage>
</organism>
<dbReference type="SUPFAM" id="SSF49785">
    <property type="entry name" value="Galactose-binding domain-like"/>
    <property type="match status" value="3"/>
</dbReference>
<keyword evidence="2" id="KW-0732">Signal</keyword>
<name>A0ABU1QWV8_9BACT</name>
<evidence type="ECO:0000256" key="1">
    <source>
        <dbReference type="SAM" id="MobiDB-lite"/>
    </source>
</evidence>
<reference evidence="4 5" key="1">
    <citation type="submission" date="2023-07" db="EMBL/GenBank/DDBJ databases">
        <title>Sorghum-associated microbial communities from plants grown in Nebraska, USA.</title>
        <authorList>
            <person name="Schachtman D."/>
        </authorList>
    </citation>
    <scope>NUCLEOTIDE SEQUENCE [LARGE SCALE GENOMIC DNA]</scope>
    <source>
        <strain evidence="4 5">BE57</strain>
    </source>
</reference>
<evidence type="ECO:0000313" key="4">
    <source>
        <dbReference type="EMBL" id="MDR6805646.1"/>
    </source>
</evidence>
<dbReference type="PROSITE" id="PS51175">
    <property type="entry name" value="CBM6"/>
    <property type="match status" value="1"/>
</dbReference>
<sequence length="717" mass="76948">MKTFTFVICILLSAIASYAVAPAGGYAGNSSKFTTAVRRVAEPFTICLEAENANSNAPISPDPNASGGLTRGDRDSSDYWVTYQTDVPITGKYLVTLRYYAEQNSLVNVDVNNGTIEQMELPASNSWNIVWREHTFEVELHAGNNWIRIMELPGYNVRQDKACWTENGPTDPNCDFDVFASVSDPTPQCSETVTFTAQCGGPNCEGLTYSWTGGGLNFTGNPASVSAPAVAAAYNYWVTASKEGCGPMTSKVLVTVNCDPNPIEPFSSCVEAENSNSDGEITDDPNASNGKTRGTQNGPSYFVEYQVNGVKATGPHQVTLRYYSTQPTGIAISVNGEETAPLTGLAASGSWNVVWAEKTYNFTLKEGNNKIRIWSGFGYPVIRQDRICVIGSGGTGNPPTCDFNITASASTLTPACSTTVFAGAGCTGSDCPSVSYEWHGQGTNSTFASATILPPYTNGTFTYTLTATKNGCEPVVRNLDITVTGCEPSGPFGLCREAEWSASNGPTSNDPNASNGQTKGAQNNYDYYVDYFLPDVPASGLYPVTLRYYAEPNAQVSVSVNGNIAIPTLQLPPTHSWNIVWREETFYVNLPVGNNTVRIQGLPGAAVRQDKICVGNISGNARMAAPEFISTTPDLPSLQAYPNPAPGEFKASFHLKTGEAATIRVTDVQGKVWHTRSVKGKGSHEERISLGNAPAGIYLLQVKKPDSVETKKILFTR</sequence>
<feature type="compositionally biased region" description="Polar residues" evidence="1">
    <location>
        <begin position="273"/>
        <end position="298"/>
    </location>
</feature>
<accession>A0ABU1QWV8</accession>
<dbReference type="EMBL" id="JAVDTI010000002">
    <property type="protein sequence ID" value="MDR6805646.1"/>
    <property type="molecule type" value="Genomic_DNA"/>
</dbReference>
<feature type="domain" description="CBM6" evidence="3">
    <location>
        <begin position="494"/>
        <end position="615"/>
    </location>
</feature>
<dbReference type="InterPro" id="IPR008979">
    <property type="entry name" value="Galactose-bd-like_sf"/>
</dbReference>
<gene>
    <name evidence="4" type="ORF">J2W84_002692</name>
</gene>
<dbReference type="Proteomes" id="UP001264980">
    <property type="component" value="Unassembled WGS sequence"/>
</dbReference>
<dbReference type="Gene3D" id="2.60.120.260">
    <property type="entry name" value="Galactose-binding domain-like"/>
    <property type="match status" value="3"/>
</dbReference>
<feature type="region of interest" description="Disordered" evidence="1">
    <location>
        <begin position="269"/>
        <end position="298"/>
    </location>
</feature>
<dbReference type="InterPro" id="IPR026444">
    <property type="entry name" value="Secre_tail"/>
</dbReference>
<dbReference type="InterPro" id="IPR005084">
    <property type="entry name" value="CBM6"/>
</dbReference>
<dbReference type="NCBIfam" id="TIGR04183">
    <property type="entry name" value="Por_Secre_tail"/>
    <property type="match status" value="1"/>
</dbReference>